<protein>
    <submittedName>
        <fullName evidence="2">Uncharacterized protein</fullName>
    </submittedName>
</protein>
<sequence length="62" mass="6673">MSVLARTKRQMPADQTLLVSLLFCLAAISIAYPFVSVIGVAVLGWKQKEYVLPAGKGGNMYG</sequence>
<gene>
    <name evidence="2" type="ORF">SAMN05216244_1236</name>
</gene>
<dbReference type="EMBL" id="FNHF01000001">
    <property type="protein sequence ID" value="SDL92334.1"/>
    <property type="molecule type" value="Genomic_DNA"/>
</dbReference>
<feature type="transmembrane region" description="Helical" evidence="1">
    <location>
        <begin position="21"/>
        <end position="45"/>
    </location>
</feature>
<evidence type="ECO:0000313" key="2">
    <source>
        <dbReference type="EMBL" id="SDL92334.1"/>
    </source>
</evidence>
<name>A0A1G9P100_9BACI</name>
<dbReference type="STRING" id="482461.SAMN05216244_1236"/>
<evidence type="ECO:0000256" key="1">
    <source>
        <dbReference type="SAM" id="Phobius"/>
    </source>
</evidence>
<proteinExistence type="predicted"/>
<dbReference type="RefSeq" id="WP_139186891.1">
    <property type="nucleotide sequence ID" value="NZ_FNHF01000001.1"/>
</dbReference>
<reference evidence="3" key="1">
    <citation type="submission" date="2016-10" db="EMBL/GenBank/DDBJ databases">
        <authorList>
            <person name="Varghese N."/>
            <person name="Submissions S."/>
        </authorList>
    </citation>
    <scope>NUCLEOTIDE SEQUENCE [LARGE SCALE GENOMIC DNA]</scope>
    <source>
        <strain evidence="3">CGMCC 1.6199</strain>
    </source>
</reference>
<accession>A0A1G9P100</accession>
<evidence type="ECO:0000313" key="3">
    <source>
        <dbReference type="Proteomes" id="UP000182347"/>
    </source>
</evidence>
<keyword evidence="1" id="KW-0472">Membrane</keyword>
<keyword evidence="3" id="KW-1185">Reference proteome</keyword>
<keyword evidence="1" id="KW-1133">Transmembrane helix</keyword>
<keyword evidence="1" id="KW-0812">Transmembrane</keyword>
<dbReference type="Proteomes" id="UP000182347">
    <property type="component" value="Unassembled WGS sequence"/>
</dbReference>
<organism evidence="2 3">
    <name type="scientific">Sediminibacillus halophilus</name>
    <dbReference type="NCBI Taxonomy" id="482461"/>
    <lineage>
        <taxon>Bacteria</taxon>
        <taxon>Bacillati</taxon>
        <taxon>Bacillota</taxon>
        <taxon>Bacilli</taxon>
        <taxon>Bacillales</taxon>
        <taxon>Bacillaceae</taxon>
        <taxon>Sediminibacillus</taxon>
    </lineage>
</organism>
<dbReference type="AlphaFoldDB" id="A0A1G9P100"/>